<dbReference type="FunFam" id="3.10.20.90:FF:000112">
    <property type="entry name" value="TANK binding kinase TBK1"/>
    <property type="match status" value="1"/>
</dbReference>
<sequence>MQSTANYLWILDDILGQGATACVYKGRNKKTGDLVAVKVFNNVSFMRPYEVQMREFEMLRKLNHKNIVKLFAVEEAANTKQKVLVMEYCAGGSLLNVLEEPENAFGLSESEFLIVLESVVAGMNHLRENGIVHRDIKPGNIMRLVGEEGQSIYKLTDFGAARELDDDEKFISLYGTEEYLHPDMYERAVLRKPQQKTYGVTVDLWSIGVTFYHAATGNLPFIPYGGPRRNKEVMYKITTEKPSGAITGVQKRENGPIDWSFELPITCQLSGGLKAQLASILANILEADQQKCWGFDQFFAATSDILHRMVIHVFSLQQATTHKIYINSYNTTNMFLEDVSKQTKIPPKQQEFLYEGHLYALQLNLQAQCFPKTSENKPLFLISTEHENPAGVIYRDPDFSIFPQKYDVVADCNLAKNVVSTVYQTLRITLAFLKCQELILQGLYWMIEILKGDHTEMGQRINALFQKLSFCRSVEGKVQTLYESAFDRSIVLPELKEIADLRRRLQKIQEALTSLASNILEIQEKLDQLPTAWTDHIEILQKDRSIQQIRFLLDKAQSIHEQFKKDRLTLRLAYNEEQIHKFDKINLGHYAKKVLSLFHDDCVQKYKAVLAAHSNWMRTVCDVRKELGLISEETVAKFQELEGCQDYVSKVLEKVPQRIQQKQQNVVQPSPSAELVDHTSGEMIRRLAQLKEELVAVAHELQQNNSILER</sequence>
<dbReference type="OMA" id="AEQAKCW"/>
<dbReference type="Proteomes" id="UP000008672">
    <property type="component" value="Unassembled WGS sequence"/>
</dbReference>
<dbReference type="InterPro" id="IPR041309">
    <property type="entry name" value="TBK1_CC1"/>
</dbReference>
<dbReference type="PANTHER" id="PTHR22969:SF10">
    <property type="entry name" value="INHIBITOR OF NUCLEAR FACTOR KAPPA-B KINASE SUBUNIT EPSILON"/>
    <property type="match status" value="1"/>
</dbReference>
<evidence type="ECO:0000256" key="2">
    <source>
        <dbReference type="ARBA" id="ARBA00022490"/>
    </source>
</evidence>
<reference evidence="11" key="2">
    <citation type="submission" date="2025-08" db="UniProtKB">
        <authorList>
            <consortium name="Ensembl"/>
        </authorList>
    </citation>
    <scope>IDENTIFICATION</scope>
</reference>
<accession>H3ARH4</accession>
<dbReference type="GO" id="GO:0006950">
    <property type="term" value="P:response to stress"/>
    <property type="evidence" value="ECO:0007669"/>
    <property type="project" value="UniProtKB-ARBA"/>
</dbReference>
<evidence type="ECO:0000256" key="7">
    <source>
        <dbReference type="ARBA" id="ARBA00022840"/>
    </source>
</evidence>
<name>H3ARH4_LATCH</name>
<dbReference type="EMBL" id="AFYH01111215">
    <property type="status" value="NOT_ANNOTATED_CDS"/>
    <property type="molecule type" value="Genomic_DNA"/>
</dbReference>
<keyword evidence="4" id="KW-0808">Transferase</keyword>
<dbReference type="EMBL" id="AFYH01111214">
    <property type="status" value="NOT_ANNOTATED_CDS"/>
    <property type="molecule type" value="Genomic_DNA"/>
</dbReference>
<organism evidence="11 12">
    <name type="scientific">Latimeria chalumnae</name>
    <name type="common">Coelacanth</name>
    <dbReference type="NCBI Taxonomy" id="7897"/>
    <lineage>
        <taxon>Eukaryota</taxon>
        <taxon>Metazoa</taxon>
        <taxon>Chordata</taxon>
        <taxon>Craniata</taxon>
        <taxon>Vertebrata</taxon>
        <taxon>Euteleostomi</taxon>
        <taxon>Coelacanthiformes</taxon>
        <taxon>Coelacanthidae</taxon>
        <taxon>Latimeria</taxon>
    </lineage>
</organism>
<dbReference type="Ensembl" id="ENSLACT00000012337.1">
    <property type="protein sequence ID" value="ENSLACP00000012245.1"/>
    <property type="gene ID" value="ENSLACG00000010777.1"/>
</dbReference>
<dbReference type="AlphaFoldDB" id="H3ARH4"/>
<dbReference type="EMBL" id="AFYH01111216">
    <property type="status" value="NOT_ANNOTATED_CDS"/>
    <property type="molecule type" value="Genomic_DNA"/>
</dbReference>
<dbReference type="GO" id="GO:0005524">
    <property type="term" value="F:ATP binding"/>
    <property type="evidence" value="ECO:0007669"/>
    <property type="project" value="UniProtKB-UniRule"/>
</dbReference>
<dbReference type="FunFam" id="3.30.200.20:FF:000106">
    <property type="entry name" value="serine/threonine-protein kinase TBK1 isoform X1"/>
    <property type="match status" value="1"/>
</dbReference>
<dbReference type="InParanoid" id="H3ARH4"/>
<dbReference type="STRING" id="7897.ENSLACP00000012245"/>
<dbReference type="CDD" id="cd17128">
    <property type="entry name" value="Ubl_IKKE"/>
    <property type="match status" value="1"/>
</dbReference>
<reference evidence="11" key="3">
    <citation type="submission" date="2025-09" db="UniProtKB">
        <authorList>
            <consortium name="Ensembl"/>
        </authorList>
    </citation>
    <scope>IDENTIFICATION</scope>
</reference>
<dbReference type="Gene3D" id="1.10.510.10">
    <property type="entry name" value="Transferase(Phosphotransferase) domain 1"/>
    <property type="match status" value="1"/>
</dbReference>
<keyword evidence="12" id="KW-1185">Reference proteome</keyword>
<comment type="subcellular location">
    <subcellularLocation>
        <location evidence="1">Cytoplasm</location>
    </subcellularLocation>
</comment>
<protein>
    <submittedName>
        <fullName evidence="11">Inhibitor of nuclear factor kappa B kinase subunit epsilon</fullName>
    </submittedName>
</protein>
<dbReference type="Pfam" id="PF18394">
    <property type="entry name" value="TBK1_CCD1"/>
    <property type="match status" value="1"/>
</dbReference>
<evidence type="ECO:0000256" key="8">
    <source>
        <dbReference type="PROSITE-ProRule" id="PRU10141"/>
    </source>
</evidence>
<dbReference type="Pfam" id="PF18396">
    <property type="entry name" value="TBK1_ULD"/>
    <property type="match status" value="1"/>
</dbReference>
<dbReference type="eggNOG" id="KOG4250">
    <property type="taxonomic scope" value="Eukaryota"/>
</dbReference>
<keyword evidence="5 8" id="KW-0547">Nucleotide-binding</keyword>
<dbReference type="Gene3D" id="3.10.20.90">
    <property type="entry name" value="Phosphatidylinositol 3-kinase Catalytic Subunit, Chain A, domain 1"/>
    <property type="match status" value="1"/>
</dbReference>
<dbReference type="GO" id="GO:0045089">
    <property type="term" value="P:positive regulation of innate immune response"/>
    <property type="evidence" value="ECO:0007669"/>
    <property type="project" value="UniProtKB-ARBA"/>
</dbReference>
<dbReference type="PANTHER" id="PTHR22969">
    <property type="entry name" value="IKB KINASE"/>
    <property type="match status" value="1"/>
</dbReference>
<dbReference type="GO" id="GO:0004674">
    <property type="term" value="F:protein serine/threonine kinase activity"/>
    <property type="evidence" value="ECO:0007669"/>
    <property type="project" value="UniProtKB-KW"/>
</dbReference>
<dbReference type="Gene3D" id="3.30.200.20">
    <property type="entry name" value="Phosphorylase Kinase, domain 1"/>
    <property type="match status" value="1"/>
</dbReference>
<evidence type="ECO:0000256" key="3">
    <source>
        <dbReference type="ARBA" id="ARBA00022527"/>
    </source>
</evidence>
<proteinExistence type="predicted"/>
<keyword evidence="6" id="KW-0418">Kinase</keyword>
<evidence type="ECO:0000256" key="6">
    <source>
        <dbReference type="ARBA" id="ARBA00022777"/>
    </source>
</evidence>
<evidence type="ECO:0000256" key="4">
    <source>
        <dbReference type="ARBA" id="ARBA00022679"/>
    </source>
</evidence>
<dbReference type="SMART" id="SM00220">
    <property type="entry name" value="S_TKc"/>
    <property type="match status" value="1"/>
</dbReference>
<feature type="coiled-coil region" evidence="9">
    <location>
        <begin position="498"/>
        <end position="525"/>
    </location>
</feature>
<dbReference type="InterPro" id="IPR041087">
    <property type="entry name" value="TBK1_ULD"/>
</dbReference>
<dbReference type="InterPro" id="IPR000719">
    <property type="entry name" value="Prot_kinase_dom"/>
</dbReference>
<dbReference type="GO" id="GO:0010628">
    <property type="term" value="P:positive regulation of gene expression"/>
    <property type="evidence" value="ECO:0007669"/>
    <property type="project" value="UniProtKB-ARBA"/>
</dbReference>
<dbReference type="SUPFAM" id="SSF56112">
    <property type="entry name" value="Protein kinase-like (PK-like)"/>
    <property type="match status" value="1"/>
</dbReference>
<feature type="domain" description="Protein kinase" evidence="10">
    <location>
        <begin position="9"/>
        <end position="310"/>
    </location>
</feature>
<keyword evidence="9" id="KW-0175">Coiled coil</keyword>
<dbReference type="Gene3D" id="1.20.1270.420">
    <property type="match status" value="1"/>
</dbReference>
<dbReference type="InterPro" id="IPR017441">
    <property type="entry name" value="Protein_kinase_ATP_BS"/>
</dbReference>
<gene>
    <name evidence="11" type="primary">IKBKE</name>
</gene>
<dbReference type="InterPro" id="IPR011009">
    <property type="entry name" value="Kinase-like_dom_sf"/>
</dbReference>
<evidence type="ECO:0000313" key="12">
    <source>
        <dbReference type="Proteomes" id="UP000008672"/>
    </source>
</evidence>
<evidence type="ECO:0000259" key="10">
    <source>
        <dbReference type="PROSITE" id="PS50011"/>
    </source>
</evidence>
<evidence type="ECO:0000256" key="5">
    <source>
        <dbReference type="ARBA" id="ARBA00022741"/>
    </source>
</evidence>
<dbReference type="PROSITE" id="PS00107">
    <property type="entry name" value="PROTEIN_KINASE_ATP"/>
    <property type="match status" value="1"/>
</dbReference>
<dbReference type="InterPro" id="IPR051180">
    <property type="entry name" value="IKK"/>
</dbReference>
<keyword evidence="3" id="KW-0723">Serine/threonine-protein kinase</keyword>
<evidence type="ECO:0000313" key="11">
    <source>
        <dbReference type="Ensembl" id="ENSLACP00000012245.1"/>
    </source>
</evidence>
<dbReference type="GeneTree" id="ENSGT00950000182937"/>
<evidence type="ECO:0000256" key="1">
    <source>
        <dbReference type="ARBA" id="ARBA00004496"/>
    </source>
</evidence>
<keyword evidence="2" id="KW-0963">Cytoplasm</keyword>
<dbReference type="GO" id="GO:0009967">
    <property type="term" value="P:positive regulation of signal transduction"/>
    <property type="evidence" value="ECO:0007669"/>
    <property type="project" value="UniProtKB-ARBA"/>
</dbReference>
<dbReference type="FunFam" id="1.10.510.10:FF:000100">
    <property type="entry name" value="inhibitor of nuclear factor kappa-B kinase subunit epsilon"/>
    <property type="match status" value="1"/>
</dbReference>
<evidence type="ECO:0000256" key="9">
    <source>
        <dbReference type="SAM" id="Coils"/>
    </source>
</evidence>
<reference evidence="12" key="1">
    <citation type="submission" date="2011-08" db="EMBL/GenBank/DDBJ databases">
        <title>The draft genome of Latimeria chalumnae.</title>
        <authorList>
            <person name="Di Palma F."/>
            <person name="Alfoldi J."/>
            <person name="Johnson J."/>
            <person name="Berlin A."/>
            <person name="Gnerre S."/>
            <person name="Jaffe D."/>
            <person name="MacCallum I."/>
            <person name="Young S."/>
            <person name="Walker B.J."/>
            <person name="Lander E."/>
            <person name="Lindblad-Toh K."/>
        </authorList>
    </citation>
    <scope>NUCLEOTIDE SEQUENCE [LARGE SCALE GENOMIC DNA]</scope>
    <source>
        <strain evidence="12">Wild caught</strain>
    </source>
</reference>
<dbReference type="Pfam" id="PF00069">
    <property type="entry name" value="Pkinase"/>
    <property type="match status" value="1"/>
</dbReference>
<feature type="binding site" evidence="8">
    <location>
        <position position="38"/>
    </location>
    <ligand>
        <name>ATP</name>
        <dbReference type="ChEBI" id="CHEBI:30616"/>
    </ligand>
</feature>
<dbReference type="HOGENOM" id="CLU_000288_101_1_1"/>
<keyword evidence="7 8" id="KW-0067">ATP-binding</keyword>
<dbReference type="GO" id="GO:0005737">
    <property type="term" value="C:cytoplasm"/>
    <property type="evidence" value="ECO:0007669"/>
    <property type="project" value="UniProtKB-SubCell"/>
</dbReference>
<dbReference type="FunCoup" id="H3ARH4">
    <property type="interactions" value="1398"/>
</dbReference>
<dbReference type="PROSITE" id="PS50011">
    <property type="entry name" value="PROTEIN_KINASE_DOM"/>
    <property type="match status" value="1"/>
</dbReference>